<keyword evidence="2 5" id="KW-0238">DNA-binding</keyword>
<sequence>MRKRKKTYSCGMEAVLAIISGKWKFMILWALANNKTQRFSELRRSIHGISEKMLIQELKELQLDGIVSRKDFGEVPPRVEYSLSPFGIELAHTLEPLCQWGTKYMARIGSLPSQIAAE</sequence>
<name>A0A846MUE4_9PROT</name>
<dbReference type="GO" id="GO:0003677">
    <property type="term" value="F:DNA binding"/>
    <property type="evidence" value="ECO:0007669"/>
    <property type="project" value="UniProtKB-KW"/>
</dbReference>
<dbReference type="PROSITE" id="PS51118">
    <property type="entry name" value="HTH_HXLR"/>
    <property type="match status" value="1"/>
</dbReference>
<dbReference type="PANTHER" id="PTHR33204">
    <property type="entry name" value="TRANSCRIPTIONAL REGULATOR, MARR FAMILY"/>
    <property type="match status" value="1"/>
</dbReference>
<keyword evidence="1" id="KW-0805">Transcription regulation</keyword>
<keyword evidence="6" id="KW-1185">Reference proteome</keyword>
<gene>
    <name evidence="5" type="ORF">FHS83_000372</name>
</gene>
<evidence type="ECO:0000256" key="1">
    <source>
        <dbReference type="ARBA" id="ARBA00023015"/>
    </source>
</evidence>
<dbReference type="SUPFAM" id="SSF46785">
    <property type="entry name" value="Winged helix' DNA-binding domain"/>
    <property type="match status" value="1"/>
</dbReference>
<dbReference type="RefSeq" id="WP_167080304.1">
    <property type="nucleotide sequence ID" value="NZ_BAAADC010000001.1"/>
</dbReference>
<dbReference type="Proteomes" id="UP000570514">
    <property type="component" value="Unassembled WGS sequence"/>
</dbReference>
<dbReference type="InterPro" id="IPR036388">
    <property type="entry name" value="WH-like_DNA-bd_sf"/>
</dbReference>
<evidence type="ECO:0000313" key="5">
    <source>
        <dbReference type="EMBL" id="NIK87054.1"/>
    </source>
</evidence>
<accession>A0A846MUE4</accession>
<protein>
    <submittedName>
        <fullName evidence="5">DNA-binding HxlR family transcriptional regulator</fullName>
    </submittedName>
</protein>
<dbReference type="EMBL" id="JAASRM010000001">
    <property type="protein sequence ID" value="NIK87054.1"/>
    <property type="molecule type" value="Genomic_DNA"/>
</dbReference>
<dbReference type="AlphaFoldDB" id="A0A846MUE4"/>
<evidence type="ECO:0000259" key="4">
    <source>
        <dbReference type="PROSITE" id="PS51118"/>
    </source>
</evidence>
<reference evidence="5 6" key="1">
    <citation type="submission" date="2020-03" db="EMBL/GenBank/DDBJ databases">
        <title>Genomic Encyclopedia of Type Strains, Phase IV (KMG-IV): sequencing the most valuable type-strain genomes for metagenomic binning, comparative biology and taxonomic classification.</title>
        <authorList>
            <person name="Goeker M."/>
        </authorList>
    </citation>
    <scope>NUCLEOTIDE SEQUENCE [LARGE SCALE GENOMIC DNA]</scope>
    <source>
        <strain evidence="5 6">DSM 19867</strain>
    </source>
</reference>
<dbReference type="PANTHER" id="PTHR33204:SF29">
    <property type="entry name" value="TRANSCRIPTIONAL REGULATOR"/>
    <property type="match status" value="1"/>
</dbReference>
<proteinExistence type="predicted"/>
<dbReference type="InterPro" id="IPR002577">
    <property type="entry name" value="HTH_HxlR"/>
</dbReference>
<dbReference type="InterPro" id="IPR036390">
    <property type="entry name" value="WH_DNA-bd_sf"/>
</dbReference>
<evidence type="ECO:0000256" key="2">
    <source>
        <dbReference type="ARBA" id="ARBA00023125"/>
    </source>
</evidence>
<keyword evidence="3" id="KW-0804">Transcription</keyword>
<feature type="domain" description="HTH hxlR-type" evidence="4">
    <location>
        <begin position="10"/>
        <end position="109"/>
    </location>
</feature>
<dbReference type="Pfam" id="PF01638">
    <property type="entry name" value="HxlR"/>
    <property type="match status" value="1"/>
</dbReference>
<organism evidence="5 6">
    <name type="scientific">Rhizomicrobium palustre</name>
    <dbReference type="NCBI Taxonomy" id="189966"/>
    <lineage>
        <taxon>Bacteria</taxon>
        <taxon>Pseudomonadati</taxon>
        <taxon>Pseudomonadota</taxon>
        <taxon>Alphaproteobacteria</taxon>
        <taxon>Micropepsales</taxon>
        <taxon>Micropepsaceae</taxon>
        <taxon>Rhizomicrobium</taxon>
    </lineage>
</organism>
<evidence type="ECO:0000313" key="6">
    <source>
        <dbReference type="Proteomes" id="UP000570514"/>
    </source>
</evidence>
<dbReference type="Gene3D" id="1.10.10.10">
    <property type="entry name" value="Winged helix-like DNA-binding domain superfamily/Winged helix DNA-binding domain"/>
    <property type="match status" value="1"/>
</dbReference>
<evidence type="ECO:0000256" key="3">
    <source>
        <dbReference type="ARBA" id="ARBA00023163"/>
    </source>
</evidence>
<comment type="caution">
    <text evidence="5">The sequence shown here is derived from an EMBL/GenBank/DDBJ whole genome shotgun (WGS) entry which is preliminary data.</text>
</comment>